<dbReference type="EMBL" id="VNHS01000014">
    <property type="protein sequence ID" value="TYP69552.1"/>
    <property type="molecule type" value="Genomic_DNA"/>
</dbReference>
<evidence type="ECO:0008006" key="4">
    <source>
        <dbReference type="Google" id="ProtNLM"/>
    </source>
</evidence>
<evidence type="ECO:0000256" key="1">
    <source>
        <dbReference type="SAM" id="SignalP"/>
    </source>
</evidence>
<organism evidence="2 3">
    <name type="scientific">Paenibacillus methanolicus</name>
    <dbReference type="NCBI Taxonomy" id="582686"/>
    <lineage>
        <taxon>Bacteria</taxon>
        <taxon>Bacillati</taxon>
        <taxon>Bacillota</taxon>
        <taxon>Bacilli</taxon>
        <taxon>Bacillales</taxon>
        <taxon>Paenibacillaceae</taxon>
        <taxon>Paenibacillus</taxon>
    </lineage>
</organism>
<dbReference type="OrthoDB" id="2613554at2"/>
<dbReference type="AlphaFoldDB" id="A0A5S5BTM0"/>
<proteinExistence type="predicted"/>
<gene>
    <name evidence="2" type="ORF">BCM02_11468</name>
</gene>
<keyword evidence="1" id="KW-0732">Signal</keyword>
<dbReference type="Proteomes" id="UP000323257">
    <property type="component" value="Unassembled WGS sequence"/>
</dbReference>
<accession>A0A5S5BTM0</accession>
<protein>
    <recommendedName>
        <fullName evidence="4">DUF3888 domain-containing protein</fullName>
    </recommendedName>
</protein>
<feature type="chain" id="PRO_5039444390" description="DUF3888 domain-containing protein" evidence="1">
    <location>
        <begin position="25"/>
        <end position="143"/>
    </location>
</feature>
<feature type="signal peptide" evidence="1">
    <location>
        <begin position="1"/>
        <end position="24"/>
    </location>
</feature>
<name>A0A5S5BTM0_9BACL</name>
<comment type="caution">
    <text evidence="2">The sequence shown here is derived from an EMBL/GenBank/DDBJ whole genome shotgun (WGS) entry which is preliminary data.</text>
</comment>
<reference evidence="2 3" key="1">
    <citation type="submission" date="2019-07" db="EMBL/GenBank/DDBJ databases">
        <title>Genomic Encyclopedia of Type Strains, Phase III (KMG-III): the genomes of soil and plant-associated and newly described type strains.</title>
        <authorList>
            <person name="Whitman W."/>
        </authorList>
    </citation>
    <scope>NUCLEOTIDE SEQUENCE [LARGE SCALE GENOMIC DNA]</scope>
    <source>
        <strain evidence="2 3">BL24</strain>
    </source>
</reference>
<keyword evidence="3" id="KW-1185">Reference proteome</keyword>
<evidence type="ECO:0000313" key="2">
    <source>
        <dbReference type="EMBL" id="TYP69552.1"/>
    </source>
</evidence>
<dbReference type="RefSeq" id="WP_148932943.1">
    <property type="nucleotide sequence ID" value="NZ_VNHS01000014.1"/>
</dbReference>
<sequence>MSNKKTAAFLVLAAAVLLSNASRAGAVPREQLLGAALLQQLDPVVRSAIGGIYREAYPQYGCERIAAINERVTARRVRERAHPVDAMHGARYYAIAVRVCRPKGDQLELWLRNDTVSAQYYLTGYRYLTQAELRAEDGSRQQR</sequence>
<evidence type="ECO:0000313" key="3">
    <source>
        <dbReference type="Proteomes" id="UP000323257"/>
    </source>
</evidence>